<accession>A0A5S9IRA4</accession>
<evidence type="ECO:0000313" key="1">
    <source>
        <dbReference type="EMBL" id="BBM86639.1"/>
    </source>
</evidence>
<protein>
    <submittedName>
        <fullName evidence="1">Uncharacterized protein</fullName>
    </submittedName>
</protein>
<reference evidence="1 2" key="1">
    <citation type="submission" date="2019-08" db="EMBL/GenBank/DDBJ databases">
        <title>Complete genome sequence of Candidatus Uab amorphum.</title>
        <authorList>
            <person name="Shiratori T."/>
            <person name="Suzuki S."/>
            <person name="Kakizawa Y."/>
            <person name="Ishida K."/>
        </authorList>
    </citation>
    <scope>NUCLEOTIDE SEQUENCE [LARGE SCALE GENOMIC DNA]</scope>
    <source>
        <strain evidence="1 2">SRT547</strain>
    </source>
</reference>
<evidence type="ECO:0000313" key="2">
    <source>
        <dbReference type="Proteomes" id="UP000326354"/>
    </source>
</evidence>
<sequence length="72" mass="8233">MSHYNRQIHNKHQRLNKKIAPAGKSIPQLIEDAISGKEYLSIQIHKANTEVQVEYQPNARGGKDDLSIRIKN</sequence>
<proteinExistence type="predicted"/>
<dbReference type="AlphaFoldDB" id="A0A5S9IRA4"/>
<gene>
    <name evidence="1" type="ORF">UABAM_05025</name>
</gene>
<dbReference type="EMBL" id="AP019860">
    <property type="protein sequence ID" value="BBM86639.1"/>
    <property type="molecule type" value="Genomic_DNA"/>
</dbReference>
<keyword evidence="2" id="KW-1185">Reference proteome</keyword>
<dbReference type="Proteomes" id="UP000326354">
    <property type="component" value="Chromosome"/>
</dbReference>
<name>A0A5S9IRA4_UABAM</name>
<organism evidence="1 2">
    <name type="scientific">Uabimicrobium amorphum</name>
    <dbReference type="NCBI Taxonomy" id="2596890"/>
    <lineage>
        <taxon>Bacteria</taxon>
        <taxon>Pseudomonadati</taxon>
        <taxon>Planctomycetota</taxon>
        <taxon>Candidatus Uabimicrobiia</taxon>
        <taxon>Candidatus Uabimicrobiales</taxon>
        <taxon>Candidatus Uabimicrobiaceae</taxon>
        <taxon>Candidatus Uabimicrobium</taxon>
    </lineage>
</organism>
<dbReference type="RefSeq" id="WP_151970685.1">
    <property type="nucleotide sequence ID" value="NZ_AP019860.1"/>
</dbReference>
<dbReference type="KEGG" id="uam:UABAM_05025"/>